<dbReference type="PROSITE" id="PS50850">
    <property type="entry name" value="MFS"/>
    <property type="match status" value="1"/>
</dbReference>
<evidence type="ECO:0000256" key="7">
    <source>
        <dbReference type="SAM" id="Phobius"/>
    </source>
</evidence>
<name>A0ABT4DZZ8_9BACL</name>
<evidence type="ECO:0000256" key="3">
    <source>
        <dbReference type="ARBA" id="ARBA00022448"/>
    </source>
</evidence>
<feature type="transmembrane region" description="Helical" evidence="7">
    <location>
        <begin position="360"/>
        <end position="380"/>
    </location>
</feature>
<feature type="domain" description="Major facilitator superfamily (MFS) profile" evidence="8">
    <location>
        <begin position="5"/>
        <end position="386"/>
    </location>
</feature>
<protein>
    <submittedName>
        <fullName evidence="9">MFS transporter</fullName>
    </submittedName>
</protein>
<dbReference type="RefSeq" id="WP_087434913.1">
    <property type="nucleotide sequence ID" value="NZ_JAFFHZ010000001.1"/>
</dbReference>
<dbReference type="EMBL" id="JAMDLW010000056">
    <property type="protein sequence ID" value="MCY9522938.1"/>
    <property type="molecule type" value="Genomic_DNA"/>
</dbReference>
<feature type="transmembrane region" description="Helical" evidence="7">
    <location>
        <begin position="333"/>
        <end position="354"/>
    </location>
</feature>
<gene>
    <name evidence="9" type="ORF">M5X09_25300</name>
</gene>
<feature type="transmembrane region" description="Helical" evidence="7">
    <location>
        <begin position="300"/>
        <end position="321"/>
    </location>
</feature>
<sequence length="408" mass="43969">MINRLIWMGCLSYVVTGVTLVIMGAVLPELLAHYGLNYTDGGVLIFVQFIGMLLGVLGMPAVSRRFSRKRGVMLGLLLISAELLLFFLPPWPVVILLAGLAGAGAGLVESCIGTIILVAVKERQAVAMSKLEVTFGIGALTIPFVASFLIARGIWAYSFLLLGVCALMTAIGWQKLSFGTIDAMLTRTVERGNREAKPAAYTGKGLPFLVLCAAFFMLYGGSEVSVVHFFPSIFIEKWGIASSQATLTVTVYWLAMVIGRALCGVLAEKLTYFRFLWLTTSGSVLVLLLLPFSSQAWGGFAISFLLGLGMAGMFAIMLIYANQALPGMTEQTTSILLAANGLGGSLMPIAVGWMMDVWPVQAVMWLFFGAMLVMLLLVFVSKRWKGQTSMTRQNGHVGEAGQACERGV</sequence>
<feature type="transmembrane region" description="Helical" evidence="7">
    <location>
        <begin position="199"/>
        <end position="220"/>
    </location>
</feature>
<feature type="transmembrane region" description="Helical" evidence="7">
    <location>
        <begin position="157"/>
        <end position="178"/>
    </location>
</feature>
<dbReference type="SUPFAM" id="SSF103473">
    <property type="entry name" value="MFS general substrate transporter"/>
    <property type="match status" value="1"/>
</dbReference>
<evidence type="ECO:0000259" key="8">
    <source>
        <dbReference type="PROSITE" id="PS50850"/>
    </source>
</evidence>
<evidence type="ECO:0000256" key="4">
    <source>
        <dbReference type="ARBA" id="ARBA00022692"/>
    </source>
</evidence>
<feature type="transmembrane region" description="Helical" evidence="7">
    <location>
        <begin position="275"/>
        <end position="294"/>
    </location>
</feature>
<dbReference type="InterPro" id="IPR036259">
    <property type="entry name" value="MFS_trans_sf"/>
</dbReference>
<dbReference type="InterPro" id="IPR020846">
    <property type="entry name" value="MFS_dom"/>
</dbReference>
<comment type="similarity">
    <text evidence="2">Belongs to the major facilitator superfamily.</text>
</comment>
<dbReference type="GeneID" id="77000802"/>
<dbReference type="InterPro" id="IPR051788">
    <property type="entry name" value="MFS_Transporter"/>
</dbReference>
<reference evidence="9 10" key="1">
    <citation type="submission" date="2022-05" db="EMBL/GenBank/DDBJ databases">
        <title>Genome Sequencing of Bee-Associated Microbes.</title>
        <authorList>
            <person name="Dunlap C."/>
        </authorList>
    </citation>
    <scope>NUCLEOTIDE SEQUENCE [LARGE SCALE GENOMIC DNA]</scope>
    <source>
        <strain evidence="9 10">NRRL NRS-1438</strain>
    </source>
</reference>
<accession>A0ABT4DZZ8</accession>
<dbReference type="InterPro" id="IPR011701">
    <property type="entry name" value="MFS"/>
</dbReference>
<evidence type="ECO:0000313" key="10">
    <source>
        <dbReference type="Proteomes" id="UP001207626"/>
    </source>
</evidence>
<feature type="transmembrane region" description="Helical" evidence="7">
    <location>
        <begin position="71"/>
        <end position="88"/>
    </location>
</feature>
<feature type="transmembrane region" description="Helical" evidence="7">
    <location>
        <begin position="131"/>
        <end position="151"/>
    </location>
</feature>
<dbReference type="PANTHER" id="PTHR23514">
    <property type="entry name" value="BYPASS OF STOP CODON PROTEIN 6"/>
    <property type="match status" value="1"/>
</dbReference>
<comment type="subcellular location">
    <subcellularLocation>
        <location evidence="1">Cell membrane</location>
        <topology evidence="1">Multi-pass membrane protein</topology>
    </subcellularLocation>
</comment>
<feature type="transmembrane region" description="Helical" evidence="7">
    <location>
        <begin position="38"/>
        <end position="59"/>
    </location>
</feature>
<evidence type="ECO:0000256" key="5">
    <source>
        <dbReference type="ARBA" id="ARBA00022989"/>
    </source>
</evidence>
<feature type="transmembrane region" description="Helical" evidence="7">
    <location>
        <begin position="94"/>
        <end position="119"/>
    </location>
</feature>
<evidence type="ECO:0000256" key="6">
    <source>
        <dbReference type="ARBA" id="ARBA00023136"/>
    </source>
</evidence>
<evidence type="ECO:0000313" key="9">
    <source>
        <dbReference type="EMBL" id="MCY9522938.1"/>
    </source>
</evidence>
<organism evidence="9 10">
    <name type="scientific">Paenibacillus apiarius</name>
    <dbReference type="NCBI Taxonomy" id="46240"/>
    <lineage>
        <taxon>Bacteria</taxon>
        <taxon>Bacillati</taxon>
        <taxon>Bacillota</taxon>
        <taxon>Bacilli</taxon>
        <taxon>Bacillales</taxon>
        <taxon>Paenibacillaceae</taxon>
        <taxon>Paenibacillus</taxon>
    </lineage>
</organism>
<proteinExistence type="inferred from homology"/>
<dbReference type="Gene3D" id="1.20.1250.20">
    <property type="entry name" value="MFS general substrate transporter like domains"/>
    <property type="match status" value="2"/>
</dbReference>
<keyword evidence="6 7" id="KW-0472">Membrane</keyword>
<comment type="caution">
    <text evidence="9">The sequence shown here is derived from an EMBL/GenBank/DDBJ whole genome shotgun (WGS) entry which is preliminary data.</text>
</comment>
<dbReference type="Pfam" id="PF07690">
    <property type="entry name" value="MFS_1"/>
    <property type="match status" value="1"/>
</dbReference>
<feature type="transmembrane region" description="Helical" evidence="7">
    <location>
        <begin position="240"/>
        <end position="263"/>
    </location>
</feature>
<evidence type="ECO:0000256" key="1">
    <source>
        <dbReference type="ARBA" id="ARBA00004651"/>
    </source>
</evidence>
<keyword evidence="3" id="KW-0813">Transport</keyword>
<keyword evidence="4 7" id="KW-0812">Transmembrane</keyword>
<feature type="transmembrane region" description="Helical" evidence="7">
    <location>
        <begin position="5"/>
        <end position="26"/>
    </location>
</feature>
<keyword evidence="5 7" id="KW-1133">Transmembrane helix</keyword>
<keyword evidence="10" id="KW-1185">Reference proteome</keyword>
<dbReference type="Proteomes" id="UP001207626">
    <property type="component" value="Unassembled WGS sequence"/>
</dbReference>
<dbReference type="PANTHER" id="PTHR23514:SF3">
    <property type="entry name" value="BYPASS OF STOP CODON PROTEIN 6"/>
    <property type="match status" value="1"/>
</dbReference>
<evidence type="ECO:0000256" key="2">
    <source>
        <dbReference type="ARBA" id="ARBA00008335"/>
    </source>
</evidence>